<evidence type="ECO:0000256" key="1">
    <source>
        <dbReference type="SAM" id="MobiDB-lite"/>
    </source>
</evidence>
<evidence type="ECO:0000313" key="2">
    <source>
        <dbReference type="EMBL" id="KAB8215957.1"/>
    </source>
</evidence>
<gene>
    <name evidence="2" type="ORF">BDV33DRAFT_227274</name>
</gene>
<dbReference type="EMBL" id="ML733490">
    <property type="protein sequence ID" value="KAB8215957.1"/>
    <property type="molecule type" value="Genomic_DNA"/>
</dbReference>
<name>A0A5N6EF69_9EURO</name>
<dbReference type="Proteomes" id="UP000326799">
    <property type="component" value="Unassembled WGS sequence"/>
</dbReference>
<feature type="region of interest" description="Disordered" evidence="1">
    <location>
        <begin position="633"/>
        <end position="658"/>
    </location>
</feature>
<organism evidence="2 3">
    <name type="scientific">Aspergillus novoparasiticus</name>
    <dbReference type="NCBI Taxonomy" id="986946"/>
    <lineage>
        <taxon>Eukaryota</taxon>
        <taxon>Fungi</taxon>
        <taxon>Dikarya</taxon>
        <taxon>Ascomycota</taxon>
        <taxon>Pezizomycotina</taxon>
        <taxon>Eurotiomycetes</taxon>
        <taxon>Eurotiomycetidae</taxon>
        <taxon>Eurotiales</taxon>
        <taxon>Aspergillaceae</taxon>
        <taxon>Aspergillus</taxon>
        <taxon>Aspergillus subgen. Circumdati</taxon>
    </lineage>
</organism>
<feature type="region of interest" description="Disordered" evidence="1">
    <location>
        <begin position="1"/>
        <end position="34"/>
    </location>
</feature>
<accession>A0A5N6EF69</accession>
<sequence>MLPQSSKPSEAAGPVLRLRPVPQTEADEVEPEPWQGTVHHDGPMVPHPSFLIENPPEARPSYAIDITKEEYRAQQKDEMAKLYQQVRAQRERGEACSLEITAVEVYWPPVDMTQRNGKTDKDLESALERYYMGAPHYLIPGELTPVSMRERVGPDWGLNARGIYYRHYFSSAYVTSGHNLWLPSLHDTHWSDPSEDGRRVRAERFLKHTLDNERFKKSEYAWEADAWQDVFGLLREDPVLAVDKHEYNTIKQKRHEVSCLLDGQPKFVRRIPDATFGLATFKPADYPDYPDSLDVWSLDRDRLESLLLHRHCGLISDPHWGDVDLVFPFAVYEAKGWSGDAREARRQACSAGAVYLDMLDNLAKKPGPAGGKGRSYQTAQSCNSQVFALTSFGAHWHILVGYKRQRLEREHAGHEGLSESVYVFQRVWSGRVATKRKAWELLSLVDQIHSWGVTEHRDFVIQHLKAWHNFGRMCYANDSIFLGEKWRADPLKERCEEYGEATLPFPVASLELAGWVRNLTADAQDKLRYKAVFHFWEACRRDAAASKDNEPMQWRCIHEGCGPAESPGYPLASKEECFTHYRQVHGCNDRAIARLEQAFKELEDLDKWPNESKLQKMKRWSCGGELPPAKRYRNLGSSTQAGVDIPKGKGEVIDLTDD</sequence>
<keyword evidence="3" id="KW-1185">Reference proteome</keyword>
<proteinExistence type="predicted"/>
<reference evidence="2 3" key="1">
    <citation type="submission" date="2019-04" db="EMBL/GenBank/DDBJ databases">
        <title>Fungal friends and foes A comparative genomics study of 23 Aspergillus species from section Flavi.</title>
        <authorList>
            <consortium name="DOE Joint Genome Institute"/>
            <person name="Kjaerbolling I."/>
            <person name="Vesth T.C."/>
            <person name="Frisvad J.C."/>
            <person name="Nybo J.L."/>
            <person name="Theobald S."/>
            <person name="Kildgaard S."/>
            <person name="Petersen T.I."/>
            <person name="Kuo A."/>
            <person name="Sato A."/>
            <person name="Lyhne E.K."/>
            <person name="Kogle M.E."/>
            <person name="Wiebenga A."/>
            <person name="Kun R.S."/>
            <person name="Lubbers R.J."/>
            <person name="Makela M.R."/>
            <person name="Barry K."/>
            <person name="Chovatia M."/>
            <person name="Clum A."/>
            <person name="Daum C."/>
            <person name="Haridas S."/>
            <person name="He G."/>
            <person name="LaButti K."/>
            <person name="Lipzen A."/>
            <person name="Mondo S."/>
            <person name="Pangilinan J."/>
            <person name="Riley R."/>
            <person name="Salamov A."/>
            <person name="Simmons B.A."/>
            <person name="Magnuson J.K."/>
            <person name="Henrissat B."/>
            <person name="Mortensen U.H."/>
            <person name="Larsen T.O."/>
            <person name="De vries R.P."/>
            <person name="Grigoriev I.V."/>
            <person name="Machida M."/>
            <person name="Baker S.E."/>
            <person name="Andersen M.R."/>
        </authorList>
    </citation>
    <scope>NUCLEOTIDE SEQUENCE [LARGE SCALE GENOMIC DNA]</scope>
    <source>
        <strain evidence="2 3">CBS 126849</strain>
    </source>
</reference>
<evidence type="ECO:0000313" key="3">
    <source>
        <dbReference type="Proteomes" id="UP000326799"/>
    </source>
</evidence>
<dbReference type="AlphaFoldDB" id="A0A5N6EF69"/>
<protein>
    <submittedName>
        <fullName evidence="2">Uncharacterized protein</fullName>
    </submittedName>
</protein>